<dbReference type="PRINTS" id="PR00081">
    <property type="entry name" value="GDHRDH"/>
</dbReference>
<evidence type="ECO:0000256" key="2">
    <source>
        <dbReference type="ARBA" id="ARBA00023002"/>
    </source>
</evidence>
<dbReference type="NCBIfam" id="NF047420">
    <property type="entry name" value="EF_P_mod_YmfI"/>
    <property type="match status" value="1"/>
</dbReference>
<dbReference type="FunFam" id="3.40.50.720:FF:000173">
    <property type="entry name" value="3-oxoacyl-[acyl-carrier protein] reductase"/>
    <property type="match status" value="1"/>
</dbReference>
<accession>W4QGN9</accession>
<dbReference type="STRING" id="1236971.JCM9152_2240"/>
<gene>
    <name evidence="4" type="ORF">JCM9152_2240</name>
</gene>
<protein>
    <submittedName>
        <fullName evidence="4">3-oxoacyl-[acyl-carrier protein] reductase</fullName>
    </submittedName>
</protein>
<dbReference type="Gene3D" id="3.40.50.720">
    <property type="entry name" value="NAD(P)-binding Rossmann-like Domain"/>
    <property type="match status" value="1"/>
</dbReference>
<dbReference type="Proteomes" id="UP000018895">
    <property type="component" value="Unassembled WGS sequence"/>
</dbReference>
<dbReference type="OrthoDB" id="9803333at2"/>
<dbReference type="InterPro" id="IPR002347">
    <property type="entry name" value="SDR_fam"/>
</dbReference>
<evidence type="ECO:0000256" key="3">
    <source>
        <dbReference type="RuleBase" id="RU000363"/>
    </source>
</evidence>
<dbReference type="GO" id="GO:0016491">
    <property type="term" value="F:oxidoreductase activity"/>
    <property type="evidence" value="ECO:0007669"/>
    <property type="project" value="UniProtKB-KW"/>
</dbReference>
<proteinExistence type="inferred from homology"/>
<dbReference type="PRINTS" id="PR00080">
    <property type="entry name" value="SDRFAMILY"/>
</dbReference>
<dbReference type="Pfam" id="PF00106">
    <property type="entry name" value="adh_short"/>
    <property type="match status" value="1"/>
</dbReference>
<dbReference type="CDD" id="cd05233">
    <property type="entry name" value="SDR_c"/>
    <property type="match status" value="1"/>
</dbReference>
<dbReference type="RefSeq" id="WP_035343823.1">
    <property type="nucleotide sequence ID" value="NZ_BAUU01000014.1"/>
</dbReference>
<reference evidence="4" key="1">
    <citation type="journal article" date="2014" name="Genome Announc.">
        <title>Draft Genome Sequences of Three Alkaliphilic Bacillus Strains, Bacillus wakoensis JCM 9140T, Bacillus akibai JCM 9157T, and Bacillus hemicellulosilyticus JCM 9152T.</title>
        <authorList>
            <person name="Yuki M."/>
            <person name="Oshima K."/>
            <person name="Suda W."/>
            <person name="Oshida Y."/>
            <person name="Kitamura K."/>
            <person name="Iida T."/>
            <person name="Hattori M."/>
            <person name="Ohkuma M."/>
        </authorList>
    </citation>
    <scope>NUCLEOTIDE SEQUENCE [LARGE SCALE GENOMIC DNA]</scope>
    <source>
        <strain evidence="4">JCM 9152</strain>
    </source>
</reference>
<sequence>MKEIVITGASGGIGAEIAKELASPESSLFLHYHRNEEMIHKVKEACLQKGATVKLIQADLTAQEGAEQLVEGLVEAGNVYSVIHNAGMSEFQLFTSTTDMHLDSLLNIHLMNPMKITRALLPIMLRAKKGKIIMISSIWGLTGASCEVTYSAAKGGMNSFVKALAKEVAPNNIQVNGVAPGAIDTSMLTEHGREHIELLKEEIPANRLGSTKEVSQLVAFLHSNQANYINGQIISVNGAWYC</sequence>
<dbReference type="InterPro" id="IPR020904">
    <property type="entry name" value="Sc_DH/Rdtase_CS"/>
</dbReference>
<dbReference type="SUPFAM" id="SSF51735">
    <property type="entry name" value="NAD(P)-binding Rossmann-fold domains"/>
    <property type="match status" value="1"/>
</dbReference>
<dbReference type="InterPro" id="IPR050259">
    <property type="entry name" value="SDR"/>
</dbReference>
<dbReference type="InterPro" id="IPR036291">
    <property type="entry name" value="NAD(P)-bd_dom_sf"/>
</dbReference>
<dbReference type="EMBL" id="BAUU01000014">
    <property type="protein sequence ID" value="GAE30818.1"/>
    <property type="molecule type" value="Genomic_DNA"/>
</dbReference>
<keyword evidence="5" id="KW-1185">Reference proteome</keyword>
<comment type="similarity">
    <text evidence="1 3">Belongs to the short-chain dehydrogenases/reductases (SDR) family.</text>
</comment>
<evidence type="ECO:0000313" key="5">
    <source>
        <dbReference type="Proteomes" id="UP000018895"/>
    </source>
</evidence>
<keyword evidence="2" id="KW-0560">Oxidoreductase</keyword>
<dbReference type="AlphaFoldDB" id="W4QGN9"/>
<dbReference type="PANTHER" id="PTHR42879:SF2">
    <property type="entry name" value="3-OXOACYL-[ACYL-CARRIER-PROTEIN] REDUCTASE FABG"/>
    <property type="match status" value="1"/>
</dbReference>
<dbReference type="PROSITE" id="PS00061">
    <property type="entry name" value="ADH_SHORT"/>
    <property type="match status" value="1"/>
</dbReference>
<organism evidence="4 5">
    <name type="scientific">Halalkalibacter hemicellulosilyticusJCM 9152</name>
    <dbReference type="NCBI Taxonomy" id="1236971"/>
    <lineage>
        <taxon>Bacteria</taxon>
        <taxon>Bacillati</taxon>
        <taxon>Bacillota</taxon>
        <taxon>Bacilli</taxon>
        <taxon>Bacillales</taxon>
        <taxon>Bacillaceae</taxon>
        <taxon>Halalkalibacter</taxon>
    </lineage>
</organism>
<evidence type="ECO:0000256" key="1">
    <source>
        <dbReference type="ARBA" id="ARBA00006484"/>
    </source>
</evidence>
<comment type="caution">
    <text evidence="4">The sequence shown here is derived from an EMBL/GenBank/DDBJ whole genome shotgun (WGS) entry which is preliminary data.</text>
</comment>
<name>W4QGN9_9BACI</name>
<evidence type="ECO:0000313" key="4">
    <source>
        <dbReference type="EMBL" id="GAE30818.1"/>
    </source>
</evidence>
<dbReference type="GO" id="GO:0032787">
    <property type="term" value="P:monocarboxylic acid metabolic process"/>
    <property type="evidence" value="ECO:0007669"/>
    <property type="project" value="UniProtKB-ARBA"/>
</dbReference>
<dbReference type="PANTHER" id="PTHR42879">
    <property type="entry name" value="3-OXOACYL-(ACYL-CARRIER-PROTEIN) REDUCTASE"/>
    <property type="match status" value="1"/>
</dbReference>